<dbReference type="FunFam" id="3.40.1480.10:FF:000002">
    <property type="entry name" value="Glycerate kinase"/>
    <property type="match status" value="1"/>
</dbReference>
<evidence type="ECO:0000313" key="4">
    <source>
        <dbReference type="Proteomes" id="UP000199310"/>
    </source>
</evidence>
<feature type="domain" description="MOFRL" evidence="1">
    <location>
        <begin position="338"/>
        <end position="443"/>
    </location>
</feature>
<dbReference type="OrthoDB" id="9766552at2"/>
<dbReference type="Gene3D" id="3.40.1480.10">
    <property type="entry name" value="MOFRL domain"/>
    <property type="match status" value="1"/>
</dbReference>
<dbReference type="Gene3D" id="3.40.50.10180">
    <property type="entry name" value="Glycerate kinase, MOFRL-like N-terminal domain"/>
    <property type="match status" value="1"/>
</dbReference>
<keyword evidence="3" id="KW-0808">Transferase</keyword>
<gene>
    <name evidence="3" type="ORF">SAMN04488122_6559</name>
</gene>
<dbReference type="SUPFAM" id="SSF82544">
    <property type="entry name" value="GckA/TtuD-like"/>
    <property type="match status" value="1"/>
</dbReference>
<dbReference type="PANTHER" id="PTHR12227">
    <property type="entry name" value="GLYCERATE KINASE"/>
    <property type="match status" value="1"/>
</dbReference>
<keyword evidence="4" id="KW-1185">Reference proteome</keyword>
<dbReference type="InterPro" id="IPR025286">
    <property type="entry name" value="MOFRL_assoc_dom"/>
</dbReference>
<dbReference type="InterPro" id="IPR039760">
    <property type="entry name" value="MOFRL_protein"/>
</dbReference>
<dbReference type="Pfam" id="PF13660">
    <property type="entry name" value="DUF4147"/>
    <property type="match status" value="1"/>
</dbReference>
<dbReference type="InterPro" id="IPR038614">
    <property type="entry name" value="GK_N_sf"/>
</dbReference>
<dbReference type="STRING" id="29529.SAMN04488122_6559"/>
<feature type="domain" description="MOFRL-associated" evidence="2">
    <location>
        <begin position="20"/>
        <end position="259"/>
    </location>
</feature>
<dbReference type="GO" id="GO:0005737">
    <property type="term" value="C:cytoplasm"/>
    <property type="evidence" value="ECO:0007669"/>
    <property type="project" value="TreeGrafter"/>
</dbReference>
<dbReference type="GO" id="GO:0008887">
    <property type="term" value="F:glycerate kinase activity"/>
    <property type="evidence" value="ECO:0007669"/>
    <property type="project" value="InterPro"/>
</dbReference>
<keyword evidence="3" id="KW-0418">Kinase</keyword>
<dbReference type="InterPro" id="IPR007835">
    <property type="entry name" value="MOFRL"/>
</dbReference>
<protein>
    <submittedName>
        <fullName evidence="3">Glycerate 2-kinase</fullName>
    </submittedName>
</protein>
<dbReference type="PANTHER" id="PTHR12227:SF0">
    <property type="entry name" value="GLYCERATE KINASE"/>
    <property type="match status" value="1"/>
</dbReference>
<proteinExistence type="predicted"/>
<dbReference type="Proteomes" id="UP000199310">
    <property type="component" value="Unassembled WGS sequence"/>
</dbReference>
<accession>A0A1I0SDF3</accession>
<evidence type="ECO:0000259" key="2">
    <source>
        <dbReference type="Pfam" id="PF13660"/>
    </source>
</evidence>
<organism evidence="3 4">
    <name type="scientific">Chitinophaga arvensicola</name>
    <dbReference type="NCBI Taxonomy" id="29529"/>
    <lineage>
        <taxon>Bacteria</taxon>
        <taxon>Pseudomonadati</taxon>
        <taxon>Bacteroidota</taxon>
        <taxon>Chitinophagia</taxon>
        <taxon>Chitinophagales</taxon>
        <taxon>Chitinophagaceae</taxon>
        <taxon>Chitinophaga</taxon>
    </lineage>
</organism>
<dbReference type="AlphaFoldDB" id="A0A1I0SDF3"/>
<dbReference type="InterPro" id="IPR037035">
    <property type="entry name" value="GK-like_C_sf"/>
</dbReference>
<evidence type="ECO:0000259" key="1">
    <source>
        <dbReference type="Pfam" id="PF05161"/>
    </source>
</evidence>
<dbReference type="EMBL" id="FOJG01000002">
    <property type="protein sequence ID" value="SEW56079.1"/>
    <property type="molecule type" value="Genomic_DNA"/>
</dbReference>
<sequence>MRCLTAFFMPENMNNTSTDIQAIFLSGVAAVHPKQLMQQHVQVPAANRTIRISGDDYVLSEDARVWVLGAGKAAAAMAQELETILDGHFPLQGVVVTKYGHALPLQHLELMEAGHPVPDQQSVAASVRLLETARQVQPQDLVIFLLSGGASALLADVPEGSTLAEVQQLSEALLKSGADIREMNTVRKHLSRIKGGLLAKSIYPATLCTLILSDVVGDDLSVIGSGPTVADPSTFSDTLTVLRKYHLPEKIPGTLLQYIEDGVAGRITETPKPGDPALQKTHNYLAGTNRVALEAAAVKARQLGYHPLLLSDTVTGDVNAVAAELVQTAHRYTGPLPACLLAGGETTVKVTGSGLGGRNQQLALAAGIALSEHPGITFLSGGTDGSDGPTNAAGAIVDASTIKNAIKKGLDPNSFLTQNDAWHFFSKAGGLMITGPTQTNVMDLMILLITTAGAKI</sequence>
<reference evidence="4" key="1">
    <citation type="submission" date="2016-10" db="EMBL/GenBank/DDBJ databases">
        <authorList>
            <person name="Varghese N."/>
            <person name="Submissions S."/>
        </authorList>
    </citation>
    <scope>NUCLEOTIDE SEQUENCE [LARGE SCALE GENOMIC DNA]</scope>
    <source>
        <strain evidence="4">DSM 3695</strain>
    </source>
</reference>
<dbReference type="Pfam" id="PF05161">
    <property type="entry name" value="MOFRL"/>
    <property type="match status" value="1"/>
</dbReference>
<evidence type="ECO:0000313" key="3">
    <source>
        <dbReference type="EMBL" id="SEW56079.1"/>
    </source>
</evidence>
<name>A0A1I0SDF3_9BACT</name>